<organism evidence="3">
    <name type="scientific">bioreactor metagenome</name>
    <dbReference type="NCBI Taxonomy" id="1076179"/>
    <lineage>
        <taxon>unclassified sequences</taxon>
        <taxon>metagenomes</taxon>
        <taxon>ecological metagenomes</taxon>
    </lineage>
</organism>
<dbReference type="AlphaFoldDB" id="A0A645G6L4"/>
<feature type="compositionally biased region" description="Pro residues" evidence="1">
    <location>
        <begin position="218"/>
        <end position="233"/>
    </location>
</feature>
<gene>
    <name evidence="3" type="ORF">SDC9_167116</name>
</gene>
<dbReference type="InterPro" id="IPR005548">
    <property type="entry name" value="Cell_div_FtsQ/DivIB_C"/>
</dbReference>
<feature type="domain" description="Cell division protein FtsQ/DivIB C-terminal" evidence="2">
    <location>
        <begin position="28"/>
        <end position="135"/>
    </location>
</feature>
<evidence type="ECO:0000256" key="1">
    <source>
        <dbReference type="SAM" id="MobiDB-lite"/>
    </source>
</evidence>
<dbReference type="GO" id="GO:0051301">
    <property type="term" value="P:cell division"/>
    <property type="evidence" value="ECO:0007669"/>
    <property type="project" value="UniProtKB-KW"/>
</dbReference>
<dbReference type="EMBL" id="VSSQ01067351">
    <property type="protein sequence ID" value="MPN19744.1"/>
    <property type="molecule type" value="Genomic_DNA"/>
</dbReference>
<evidence type="ECO:0000313" key="3">
    <source>
        <dbReference type="EMBL" id="MPN19744.1"/>
    </source>
</evidence>
<dbReference type="Pfam" id="PF03799">
    <property type="entry name" value="FtsQ_DivIB_C"/>
    <property type="match status" value="1"/>
</dbReference>
<proteinExistence type="predicted"/>
<name>A0A645G6L4_9ZZZZ</name>
<protein>
    <recommendedName>
        <fullName evidence="2">Cell division protein FtsQ/DivIB C-terminal domain-containing protein</fullName>
    </recommendedName>
</protein>
<comment type="caution">
    <text evidence="3">The sequence shown here is derived from an EMBL/GenBank/DDBJ whole genome shotgun (WGS) entry which is preliminary data.</text>
</comment>
<feature type="region of interest" description="Disordered" evidence="1">
    <location>
        <begin position="192"/>
        <end position="243"/>
    </location>
</feature>
<sequence length="243" mass="25431">MTYIFPSRVRIVVTERKAIAGIVGLDSTVIIDKNGYVLSMAGGTDISDLIQVTGVTVSGFQLGQRLGQGNDFSTATLVQIISVLEQYDLTSSIKTIDLTTPLAITMTAQSGLKVHVGQATDLESKMDVLSRLMPLFNSKGITTGTLYLSDKGGTAVYSITSYTDRTPIEVTDNTNANAGLLPIDANGDGIDDNTGLPYVPPAVDANGDGIDDNTGEPYTPPTTPEPSISPSPTPAGGLDDFQG</sequence>
<reference evidence="3" key="1">
    <citation type="submission" date="2019-08" db="EMBL/GenBank/DDBJ databases">
        <authorList>
            <person name="Kucharzyk K."/>
            <person name="Murdoch R.W."/>
            <person name="Higgins S."/>
            <person name="Loffler F."/>
        </authorList>
    </citation>
    <scope>NUCLEOTIDE SEQUENCE</scope>
</reference>
<evidence type="ECO:0000259" key="2">
    <source>
        <dbReference type="Pfam" id="PF03799"/>
    </source>
</evidence>
<accession>A0A645G6L4</accession>